<dbReference type="OrthoDB" id="5401170at2759"/>
<protein>
    <submittedName>
        <fullName evidence="1">Uncharacterized protein</fullName>
    </submittedName>
</protein>
<comment type="caution">
    <text evidence="1">The sequence shown here is derived from an EMBL/GenBank/DDBJ whole genome shotgun (WGS) entry which is preliminary data.</text>
</comment>
<accession>A0A9W9LNT0</accession>
<reference evidence="1" key="1">
    <citation type="submission" date="2022-11" db="EMBL/GenBank/DDBJ databases">
        <authorList>
            <person name="Petersen C."/>
        </authorList>
    </citation>
    <scope>NUCLEOTIDE SEQUENCE</scope>
    <source>
        <strain evidence="1">IBT 26290</strain>
    </source>
</reference>
<dbReference type="GeneID" id="81425114"/>
<organism evidence="1 2">
    <name type="scientific">Penicillium canariense</name>
    <dbReference type="NCBI Taxonomy" id="189055"/>
    <lineage>
        <taxon>Eukaryota</taxon>
        <taxon>Fungi</taxon>
        <taxon>Dikarya</taxon>
        <taxon>Ascomycota</taxon>
        <taxon>Pezizomycotina</taxon>
        <taxon>Eurotiomycetes</taxon>
        <taxon>Eurotiomycetidae</taxon>
        <taxon>Eurotiales</taxon>
        <taxon>Aspergillaceae</taxon>
        <taxon>Penicillium</taxon>
    </lineage>
</organism>
<evidence type="ECO:0000313" key="2">
    <source>
        <dbReference type="Proteomes" id="UP001149163"/>
    </source>
</evidence>
<dbReference type="EMBL" id="JAPQKN010000002">
    <property type="protein sequence ID" value="KAJ5168219.1"/>
    <property type="molecule type" value="Genomic_DNA"/>
</dbReference>
<gene>
    <name evidence="1" type="ORF">N7482_003813</name>
</gene>
<dbReference type="RefSeq" id="XP_056544680.1">
    <property type="nucleotide sequence ID" value="XM_056685938.1"/>
</dbReference>
<dbReference type="Proteomes" id="UP001149163">
    <property type="component" value="Unassembled WGS sequence"/>
</dbReference>
<dbReference type="AlphaFoldDB" id="A0A9W9LNT0"/>
<reference evidence="1" key="2">
    <citation type="journal article" date="2023" name="IMA Fungus">
        <title>Comparative genomic study of the Penicillium genus elucidates a diverse pangenome and 15 lateral gene transfer events.</title>
        <authorList>
            <person name="Petersen C."/>
            <person name="Sorensen T."/>
            <person name="Nielsen M.R."/>
            <person name="Sondergaard T.E."/>
            <person name="Sorensen J.L."/>
            <person name="Fitzpatrick D.A."/>
            <person name="Frisvad J.C."/>
            <person name="Nielsen K.L."/>
        </authorList>
    </citation>
    <scope>NUCLEOTIDE SEQUENCE</scope>
    <source>
        <strain evidence="1">IBT 26290</strain>
    </source>
</reference>
<evidence type="ECO:0000313" key="1">
    <source>
        <dbReference type="EMBL" id="KAJ5168219.1"/>
    </source>
</evidence>
<name>A0A9W9LNT0_9EURO</name>
<proteinExistence type="predicted"/>
<sequence>MSPPRSWFRQGPMRPVIEVGKVIKLSHPQPSKWRICEVLHEYDLQRHENAPRPSYTSILLSGYEIGGSRRPSMMRVVVQIPSIETQLENSTVRAKEATSLRTSGFRAFLTFTKEGSTFTPPLLGYLEDGQDRSGLVPGGYITYYAWEVVPGIRLGDDTGKASLFWTLDEKEREEIRDAFRDTFVKITSMRVWPDTAGAPNLVWNSKTKTLTWVGFRDCDVNAKPSPWKDLALPLFDLVKAPNNLWLYPDWNGETSEWKY</sequence>
<keyword evidence="2" id="KW-1185">Reference proteome</keyword>